<dbReference type="InterPro" id="IPR035965">
    <property type="entry name" value="PAS-like_dom_sf"/>
</dbReference>
<sequence length="485" mass="54441">MSNSLEELRIDREIHSGKQGSDPFAAAMRATRMPMIITDPRQPDNPIVFANDAFLKLTGYGRDEILGRNCRFLQGPGTNVDDVGQLRHAIRDREPLEIDLLNYRKDGTIFWNRLLVSPVFDEGELTYFFASQLDVTWERTAGFSSDRNEMERGMQQRIADLTASEERLNFTLKAGGLGTWTLDVRNERLVASAICKANFGRAPAESFSYADLKGSIHPDDMDRWRTAVATAMASGGDLHVEYRTIWPDGSVHWIEVRAETRFDESRRPVLMSGVSIDITARKEAEAYRDLMNREMAHRIKNILTTVRSIVRQSLRAEAPLPDIRDVLLRRINALSGAHDVLTGKDWDIAALRQTVERAVLPFNGERRIHYFGPDLDISHRASSALTMALHELATNAVKYGALSGEEGRVRVEWFIEGKRFELRWIETGGPIVVLPERTGFGSTMIEYALSASVDGTAQVEYLPGGVRFQLVTDLAAMQAGDTKSP</sequence>
<dbReference type="NCBIfam" id="TIGR00229">
    <property type="entry name" value="sensory_box"/>
    <property type="match status" value="2"/>
</dbReference>
<evidence type="ECO:0000256" key="5">
    <source>
        <dbReference type="ARBA" id="ARBA00022606"/>
    </source>
</evidence>
<keyword evidence="15" id="KW-0675">Receptor</keyword>
<keyword evidence="10" id="KW-0547">Nucleotide-binding</keyword>
<keyword evidence="11 16" id="KW-0418">Kinase</keyword>
<dbReference type="Gene3D" id="3.30.565.10">
    <property type="entry name" value="Histidine kinase-like ATPase, C-terminal domain"/>
    <property type="match status" value="1"/>
</dbReference>
<keyword evidence="17" id="KW-1185">Reference proteome</keyword>
<dbReference type="Pfam" id="PF07536">
    <property type="entry name" value="HWE_HK"/>
    <property type="match status" value="1"/>
</dbReference>
<dbReference type="InterPro" id="IPR013655">
    <property type="entry name" value="PAS_fold_3"/>
</dbReference>
<dbReference type="Gene3D" id="2.10.70.100">
    <property type="match status" value="1"/>
</dbReference>
<dbReference type="STRING" id="195105.CN97_15165"/>
<evidence type="ECO:0000256" key="14">
    <source>
        <dbReference type="ARBA" id="ARBA00023026"/>
    </source>
</evidence>
<dbReference type="CDD" id="cd00130">
    <property type="entry name" value="PAS"/>
    <property type="match status" value="2"/>
</dbReference>
<evidence type="ECO:0000256" key="11">
    <source>
        <dbReference type="ARBA" id="ARBA00022777"/>
    </source>
</evidence>
<dbReference type="SMART" id="SM00086">
    <property type="entry name" value="PAC"/>
    <property type="match status" value="2"/>
</dbReference>
<dbReference type="InterPro" id="IPR000014">
    <property type="entry name" value="PAS"/>
</dbReference>
<keyword evidence="8" id="KW-0808">Transferase</keyword>
<dbReference type="Proteomes" id="UP000028826">
    <property type="component" value="Unassembled WGS sequence"/>
</dbReference>
<evidence type="ECO:0000313" key="17">
    <source>
        <dbReference type="Proteomes" id="UP000028826"/>
    </source>
</evidence>
<dbReference type="AlphaFoldDB" id="A0A086Y712"/>
<evidence type="ECO:0000256" key="9">
    <source>
        <dbReference type="ARBA" id="ARBA00022737"/>
    </source>
</evidence>
<dbReference type="EC" id="2.7.13.3" evidence="2"/>
<dbReference type="GO" id="GO:0004673">
    <property type="term" value="F:protein histidine kinase activity"/>
    <property type="evidence" value="ECO:0007669"/>
    <property type="project" value="UniProtKB-EC"/>
</dbReference>
<evidence type="ECO:0000256" key="10">
    <source>
        <dbReference type="ARBA" id="ARBA00022741"/>
    </source>
</evidence>
<accession>A0A086Y712</accession>
<evidence type="ECO:0000256" key="12">
    <source>
        <dbReference type="ARBA" id="ARBA00022840"/>
    </source>
</evidence>
<keyword evidence="7" id="KW-0288">FMN</keyword>
<organism evidence="16 17">
    <name type="scientific">Haematobacter massiliensis</name>
    <dbReference type="NCBI Taxonomy" id="195105"/>
    <lineage>
        <taxon>Bacteria</taxon>
        <taxon>Pseudomonadati</taxon>
        <taxon>Pseudomonadota</taxon>
        <taxon>Alphaproteobacteria</taxon>
        <taxon>Rhodobacterales</taxon>
        <taxon>Paracoccaceae</taxon>
        <taxon>Haematobacter</taxon>
    </lineage>
</organism>
<evidence type="ECO:0000256" key="7">
    <source>
        <dbReference type="ARBA" id="ARBA00022643"/>
    </source>
</evidence>
<dbReference type="GO" id="GO:0005524">
    <property type="term" value="F:ATP binding"/>
    <property type="evidence" value="ECO:0007669"/>
    <property type="project" value="UniProtKB-KW"/>
</dbReference>
<comment type="caution">
    <text evidence="16">The sequence shown here is derived from an EMBL/GenBank/DDBJ whole genome shotgun (WGS) entry which is preliminary data.</text>
</comment>
<keyword evidence="13" id="KW-0157">Chromophore</keyword>
<dbReference type="SUPFAM" id="SSF55874">
    <property type="entry name" value="ATPase domain of HSP90 chaperone/DNA topoisomerase II/histidine kinase"/>
    <property type="match status" value="1"/>
</dbReference>
<dbReference type="InterPro" id="IPR000700">
    <property type="entry name" value="PAS-assoc_C"/>
</dbReference>
<keyword evidence="4" id="KW-0597">Phosphoprotein</keyword>
<dbReference type="GO" id="GO:0009881">
    <property type="term" value="F:photoreceptor activity"/>
    <property type="evidence" value="ECO:0007669"/>
    <property type="project" value="UniProtKB-KW"/>
</dbReference>
<dbReference type="SUPFAM" id="SSF55785">
    <property type="entry name" value="PYP-like sensor domain (PAS domain)"/>
    <property type="match status" value="2"/>
</dbReference>
<evidence type="ECO:0000256" key="3">
    <source>
        <dbReference type="ARBA" id="ARBA00022543"/>
    </source>
</evidence>
<dbReference type="InterPro" id="IPR001610">
    <property type="entry name" value="PAC"/>
</dbReference>
<evidence type="ECO:0000256" key="2">
    <source>
        <dbReference type="ARBA" id="ARBA00012438"/>
    </source>
</evidence>
<dbReference type="Pfam" id="PF13426">
    <property type="entry name" value="PAS_9"/>
    <property type="match status" value="1"/>
</dbReference>
<dbReference type="PANTHER" id="PTHR41523">
    <property type="entry name" value="TWO-COMPONENT SYSTEM SENSOR PROTEIN"/>
    <property type="match status" value="1"/>
</dbReference>
<dbReference type="PANTHER" id="PTHR41523:SF7">
    <property type="entry name" value="HISTIDINE KINASE"/>
    <property type="match status" value="1"/>
</dbReference>
<evidence type="ECO:0000256" key="15">
    <source>
        <dbReference type="ARBA" id="ARBA00023170"/>
    </source>
</evidence>
<comment type="catalytic activity">
    <reaction evidence="1">
        <text>ATP + protein L-histidine = ADP + protein N-phospho-L-histidine.</text>
        <dbReference type="EC" id="2.7.13.3"/>
    </reaction>
</comment>
<dbReference type="PROSITE" id="PS50112">
    <property type="entry name" value="PAS"/>
    <property type="match status" value="1"/>
</dbReference>
<dbReference type="SMART" id="SM00911">
    <property type="entry name" value="HWE_HK"/>
    <property type="match status" value="1"/>
</dbReference>
<name>A0A086Y712_9RHOB</name>
<evidence type="ECO:0000256" key="1">
    <source>
        <dbReference type="ARBA" id="ARBA00000085"/>
    </source>
</evidence>
<dbReference type="Gene3D" id="3.30.450.20">
    <property type="entry name" value="PAS domain"/>
    <property type="match status" value="2"/>
</dbReference>
<dbReference type="PROSITE" id="PS50113">
    <property type="entry name" value="PAC"/>
    <property type="match status" value="2"/>
</dbReference>
<dbReference type="eggNOG" id="COG3920">
    <property type="taxonomic scope" value="Bacteria"/>
</dbReference>
<keyword evidence="9" id="KW-0677">Repeat</keyword>
<evidence type="ECO:0000256" key="8">
    <source>
        <dbReference type="ARBA" id="ARBA00022679"/>
    </source>
</evidence>
<proteinExistence type="predicted"/>
<keyword evidence="3" id="KW-0600">Photoreceptor protein</keyword>
<dbReference type="eggNOG" id="COG2202">
    <property type="taxonomic scope" value="Bacteria"/>
</dbReference>
<dbReference type="Pfam" id="PF08447">
    <property type="entry name" value="PAS_3"/>
    <property type="match status" value="1"/>
</dbReference>
<dbReference type="SMART" id="SM00091">
    <property type="entry name" value="PAS"/>
    <property type="match status" value="2"/>
</dbReference>
<keyword evidence="12" id="KW-0067">ATP-binding</keyword>
<evidence type="ECO:0000256" key="6">
    <source>
        <dbReference type="ARBA" id="ARBA00022630"/>
    </source>
</evidence>
<dbReference type="RefSeq" id="WP_035710030.1">
    <property type="nucleotide sequence ID" value="NZ_CAMIFG010000113.1"/>
</dbReference>
<evidence type="ECO:0000313" key="16">
    <source>
        <dbReference type="EMBL" id="KFI30062.1"/>
    </source>
</evidence>
<dbReference type="EMBL" id="JGYG01000004">
    <property type="protein sequence ID" value="KFI30062.1"/>
    <property type="molecule type" value="Genomic_DNA"/>
</dbReference>
<keyword evidence="6" id="KW-0285">Flavoprotein</keyword>
<dbReference type="InterPro" id="IPR036890">
    <property type="entry name" value="HATPase_C_sf"/>
</dbReference>
<protein>
    <recommendedName>
        <fullName evidence="2">histidine kinase</fullName>
        <ecNumber evidence="2">2.7.13.3</ecNumber>
    </recommendedName>
</protein>
<evidence type="ECO:0000256" key="13">
    <source>
        <dbReference type="ARBA" id="ARBA00022991"/>
    </source>
</evidence>
<keyword evidence="5" id="KW-0716">Sensory transduction</keyword>
<reference evidence="16 17" key="1">
    <citation type="submission" date="2014-03" db="EMBL/GenBank/DDBJ databases">
        <title>Genome of Haematobacter massiliensis CCUG 47968.</title>
        <authorList>
            <person name="Wang D."/>
            <person name="Wang G."/>
        </authorList>
    </citation>
    <scope>NUCLEOTIDE SEQUENCE [LARGE SCALE GENOMIC DNA]</scope>
    <source>
        <strain evidence="16 17">CCUG 47968</strain>
    </source>
</reference>
<evidence type="ECO:0000256" key="4">
    <source>
        <dbReference type="ARBA" id="ARBA00022553"/>
    </source>
</evidence>
<gene>
    <name evidence="16" type="ORF">CN97_15165</name>
</gene>
<dbReference type="OrthoDB" id="9816309at2"/>
<keyword evidence="14" id="KW-0843">Virulence</keyword>
<dbReference type="InterPro" id="IPR011102">
    <property type="entry name" value="Sig_transdc_His_kinase_HWE"/>
</dbReference>